<proteinExistence type="predicted"/>
<evidence type="ECO:0000313" key="2">
    <source>
        <dbReference type="EMBL" id="KAK9931993.1"/>
    </source>
</evidence>
<evidence type="ECO:0000256" key="1">
    <source>
        <dbReference type="SAM" id="MobiDB-lite"/>
    </source>
</evidence>
<dbReference type="EMBL" id="JBEDUW010000004">
    <property type="protein sequence ID" value="KAK9931993.1"/>
    <property type="molecule type" value="Genomic_DNA"/>
</dbReference>
<sequence>MSAYRQNRDAAAGVRTGTEVQELLHYAVNRARAQQNCSRAAPPTSSSHIRHHHKQPASSSSPNTGVVFAPLNLQTQLLCRISSSAPRHFKSGLCSTPSNGTSPCAVPIAKLKAAVVADPRSSLLLSRRPRRRQAPRRPCLHSAAVSA</sequence>
<dbReference type="Proteomes" id="UP001457282">
    <property type="component" value="Unassembled WGS sequence"/>
</dbReference>
<gene>
    <name evidence="2" type="ORF">M0R45_019244</name>
</gene>
<feature type="region of interest" description="Disordered" evidence="1">
    <location>
        <begin position="127"/>
        <end position="147"/>
    </location>
</feature>
<reference evidence="2 3" key="1">
    <citation type="journal article" date="2023" name="G3 (Bethesda)">
        <title>A chromosome-length genome assembly and annotation of blackberry (Rubus argutus, cv. 'Hillquist').</title>
        <authorList>
            <person name="Bruna T."/>
            <person name="Aryal R."/>
            <person name="Dudchenko O."/>
            <person name="Sargent D.J."/>
            <person name="Mead D."/>
            <person name="Buti M."/>
            <person name="Cavallini A."/>
            <person name="Hytonen T."/>
            <person name="Andres J."/>
            <person name="Pham M."/>
            <person name="Weisz D."/>
            <person name="Mascagni F."/>
            <person name="Usai G."/>
            <person name="Natali L."/>
            <person name="Bassil N."/>
            <person name="Fernandez G.E."/>
            <person name="Lomsadze A."/>
            <person name="Armour M."/>
            <person name="Olukolu B."/>
            <person name="Poorten T."/>
            <person name="Britton C."/>
            <person name="Davik J."/>
            <person name="Ashrafi H."/>
            <person name="Aiden E.L."/>
            <person name="Borodovsky M."/>
            <person name="Worthington M."/>
        </authorList>
    </citation>
    <scope>NUCLEOTIDE SEQUENCE [LARGE SCALE GENOMIC DNA]</scope>
    <source>
        <strain evidence="2">PI 553951</strain>
    </source>
</reference>
<accession>A0AAW1X7L8</accession>
<feature type="compositionally biased region" description="Polar residues" evidence="1">
    <location>
        <begin position="34"/>
        <end position="47"/>
    </location>
</feature>
<feature type="compositionally biased region" description="Basic residues" evidence="1">
    <location>
        <begin position="127"/>
        <end position="139"/>
    </location>
</feature>
<dbReference type="AlphaFoldDB" id="A0AAW1X7L8"/>
<name>A0AAW1X7L8_RUBAR</name>
<feature type="region of interest" description="Disordered" evidence="1">
    <location>
        <begin position="34"/>
        <end position="64"/>
    </location>
</feature>
<evidence type="ECO:0000313" key="3">
    <source>
        <dbReference type="Proteomes" id="UP001457282"/>
    </source>
</evidence>
<comment type="caution">
    <text evidence="2">The sequence shown here is derived from an EMBL/GenBank/DDBJ whole genome shotgun (WGS) entry which is preliminary data.</text>
</comment>
<protein>
    <submittedName>
        <fullName evidence="2">Uncharacterized protein</fullName>
    </submittedName>
</protein>
<organism evidence="2 3">
    <name type="scientific">Rubus argutus</name>
    <name type="common">Southern blackberry</name>
    <dbReference type="NCBI Taxonomy" id="59490"/>
    <lineage>
        <taxon>Eukaryota</taxon>
        <taxon>Viridiplantae</taxon>
        <taxon>Streptophyta</taxon>
        <taxon>Embryophyta</taxon>
        <taxon>Tracheophyta</taxon>
        <taxon>Spermatophyta</taxon>
        <taxon>Magnoliopsida</taxon>
        <taxon>eudicotyledons</taxon>
        <taxon>Gunneridae</taxon>
        <taxon>Pentapetalae</taxon>
        <taxon>rosids</taxon>
        <taxon>fabids</taxon>
        <taxon>Rosales</taxon>
        <taxon>Rosaceae</taxon>
        <taxon>Rosoideae</taxon>
        <taxon>Rosoideae incertae sedis</taxon>
        <taxon>Rubus</taxon>
    </lineage>
</organism>
<keyword evidence="3" id="KW-1185">Reference proteome</keyword>